<organism evidence="2 3">
    <name type="scientific">Colocasia esculenta</name>
    <name type="common">Wild taro</name>
    <name type="synonym">Arum esculentum</name>
    <dbReference type="NCBI Taxonomy" id="4460"/>
    <lineage>
        <taxon>Eukaryota</taxon>
        <taxon>Viridiplantae</taxon>
        <taxon>Streptophyta</taxon>
        <taxon>Embryophyta</taxon>
        <taxon>Tracheophyta</taxon>
        <taxon>Spermatophyta</taxon>
        <taxon>Magnoliopsida</taxon>
        <taxon>Liliopsida</taxon>
        <taxon>Araceae</taxon>
        <taxon>Aroideae</taxon>
        <taxon>Colocasieae</taxon>
        <taxon>Colocasia</taxon>
    </lineage>
</organism>
<evidence type="ECO:0000313" key="2">
    <source>
        <dbReference type="EMBL" id="MQM11506.1"/>
    </source>
</evidence>
<dbReference type="PANTHER" id="PTHR11787">
    <property type="entry name" value="RAB GDP-DISSOCIATION INHIBITOR"/>
    <property type="match status" value="1"/>
</dbReference>
<dbReference type="OrthoDB" id="9446342at2759"/>
<name>A0A843WUH4_COLES</name>
<dbReference type="InterPro" id="IPR036188">
    <property type="entry name" value="FAD/NAD-bd_sf"/>
</dbReference>
<evidence type="ECO:0008006" key="4">
    <source>
        <dbReference type="Google" id="ProtNLM"/>
    </source>
</evidence>
<dbReference type="GO" id="GO:0005092">
    <property type="term" value="F:GDP-dissociation inhibitor activity"/>
    <property type="evidence" value="ECO:0007669"/>
    <property type="project" value="InterPro"/>
</dbReference>
<reference evidence="2" key="1">
    <citation type="submission" date="2017-07" db="EMBL/GenBank/DDBJ databases">
        <title>Taro Niue Genome Assembly and Annotation.</title>
        <authorList>
            <person name="Atibalentja N."/>
            <person name="Keating K."/>
            <person name="Fields C.J."/>
        </authorList>
    </citation>
    <scope>NUCLEOTIDE SEQUENCE</scope>
    <source>
        <strain evidence="2">Niue_2</strain>
        <tissue evidence="2">Leaf</tissue>
    </source>
</reference>
<sequence>MADAAASASASAPAPGEPTIDPTFFDLIVSGTGLPGSLIAAAAAACGKSVLHLDANAYYGADFASLSPSSLSSFFGQHASPATAPADRPLRDSSDYLVVDPEPRRLYSEIEVSGEPPEPSRSFLLDLCGPRVLYCSDPAVDVMLRSGASHHIEFKSVDASLLYWEGKLQAVPDSREAIFKDKTLKLTEKSQMMRFLKLIREHIESDGKEGKEGSKIAEGVLEIPFVEFLEKQRLPPRIKFIVIYAVLDNMREFSLTCKVHTFTTTTTTTTTSTLHHHNHHHY</sequence>
<dbReference type="GO" id="GO:0016192">
    <property type="term" value="P:vesicle-mediated transport"/>
    <property type="evidence" value="ECO:0007669"/>
    <property type="project" value="TreeGrafter"/>
</dbReference>
<dbReference type="Pfam" id="PF00996">
    <property type="entry name" value="GDI"/>
    <property type="match status" value="2"/>
</dbReference>
<dbReference type="GO" id="GO:0005968">
    <property type="term" value="C:Rab-protein geranylgeranyltransferase complex"/>
    <property type="evidence" value="ECO:0007669"/>
    <property type="project" value="TreeGrafter"/>
</dbReference>
<protein>
    <recommendedName>
        <fullName evidence="4">Rab escort protein 1</fullName>
    </recommendedName>
</protein>
<accession>A0A843WUH4</accession>
<dbReference type="EMBL" id="NMUH01004999">
    <property type="protein sequence ID" value="MQM11506.1"/>
    <property type="molecule type" value="Genomic_DNA"/>
</dbReference>
<evidence type="ECO:0000256" key="1">
    <source>
        <dbReference type="ARBA" id="ARBA00005593"/>
    </source>
</evidence>
<dbReference type="PANTHER" id="PTHR11787:SF4">
    <property type="entry name" value="CHM, RAB ESCORT PROTEIN 1"/>
    <property type="match status" value="1"/>
</dbReference>
<dbReference type="AlphaFoldDB" id="A0A843WUH4"/>
<dbReference type="GO" id="GO:0005634">
    <property type="term" value="C:nucleus"/>
    <property type="evidence" value="ECO:0007669"/>
    <property type="project" value="TreeGrafter"/>
</dbReference>
<dbReference type="PRINTS" id="PR00891">
    <property type="entry name" value="RABGDIREP"/>
</dbReference>
<dbReference type="Proteomes" id="UP000652761">
    <property type="component" value="Unassembled WGS sequence"/>
</dbReference>
<dbReference type="GO" id="GO:0005829">
    <property type="term" value="C:cytosol"/>
    <property type="evidence" value="ECO:0007669"/>
    <property type="project" value="TreeGrafter"/>
</dbReference>
<dbReference type="Gene3D" id="3.30.519.10">
    <property type="entry name" value="Guanine Nucleotide Dissociation Inhibitor, domain 2"/>
    <property type="match status" value="1"/>
</dbReference>
<dbReference type="GO" id="GO:0007264">
    <property type="term" value="P:small GTPase-mediated signal transduction"/>
    <property type="evidence" value="ECO:0007669"/>
    <property type="project" value="InterPro"/>
</dbReference>
<dbReference type="InterPro" id="IPR018203">
    <property type="entry name" value="GDP_dissociation_inhibitor"/>
</dbReference>
<proteinExistence type="inferred from homology"/>
<comment type="similarity">
    <text evidence="1">Belongs to the Rab GDI family.</text>
</comment>
<dbReference type="SUPFAM" id="SSF51905">
    <property type="entry name" value="FAD/NAD(P)-binding domain"/>
    <property type="match status" value="1"/>
</dbReference>
<comment type="caution">
    <text evidence="2">The sequence shown here is derived from an EMBL/GenBank/DDBJ whole genome shotgun (WGS) entry which is preliminary data.</text>
</comment>
<evidence type="ECO:0000313" key="3">
    <source>
        <dbReference type="Proteomes" id="UP000652761"/>
    </source>
</evidence>
<keyword evidence="3" id="KW-1185">Reference proteome</keyword>
<dbReference type="Gene3D" id="3.50.50.60">
    <property type="entry name" value="FAD/NAD(P)-binding domain"/>
    <property type="match status" value="1"/>
</dbReference>
<gene>
    <name evidence="2" type="ORF">Taro_044411</name>
</gene>